<keyword evidence="2" id="KW-1185">Reference proteome</keyword>
<evidence type="ECO:0000313" key="2">
    <source>
        <dbReference type="Proteomes" id="UP000297649"/>
    </source>
</evidence>
<organism evidence="1 2">
    <name type="scientific">Leptospira bandrabouensis</name>
    <dbReference type="NCBI Taxonomy" id="2484903"/>
    <lineage>
        <taxon>Bacteria</taxon>
        <taxon>Pseudomonadati</taxon>
        <taxon>Spirochaetota</taxon>
        <taxon>Spirochaetia</taxon>
        <taxon>Leptospirales</taxon>
        <taxon>Leptospiraceae</taxon>
        <taxon>Leptospira</taxon>
    </lineage>
</organism>
<dbReference type="EMBL" id="RQHU01000005">
    <property type="protein sequence ID" value="TGN16148.1"/>
    <property type="molecule type" value="Genomic_DNA"/>
</dbReference>
<protein>
    <submittedName>
        <fullName evidence="1">Uncharacterized protein</fullName>
    </submittedName>
</protein>
<evidence type="ECO:0000313" key="1">
    <source>
        <dbReference type="EMBL" id="TGN16148.1"/>
    </source>
</evidence>
<proteinExistence type="predicted"/>
<dbReference type="OrthoDB" id="9910154at2"/>
<name>A0A6H3NWK6_9LEPT</name>
<dbReference type="AlphaFoldDB" id="A0A6H3NWK6"/>
<comment type="caution">
    <text evidence="1">The sequence shown here is derived from an EMBL/GenBank/DDBJ whole genome shotgun (WGS) entry which is preliminary data.</text>
</comment>
<accession>A0A6H3NWK6</accession>
<reference evidence="1" key="1">
    <citation type="journal article" date="2019" name="PLoS Negl. Trop. Dis.">
        <title>Revisiting the worldwide diversity of Leptospira species in the environment.</title>
        <authorList>
            <person name="Vincent A.T."/>
            <person name="Schiettekatte O."/>
            <person name="Bourhy P."/>
            <person name="Veyrier F.J."/>
            <person name="Picardeau M."/>
        </authorList>
    </citation>
    <scope>NUCLEOTIDE SEQUENCE [LARGE SCALE GENOMIC DNA]</scope>
    <source>
        <strain evidence="1">201601109</strain>
    </source>
</reference>
<gene>
    <name evidence="1" type="ORF">EHR08_07750</name>
</gene>
<sequence>MKLHQFSDGGAVQRHRNVCKIQDNVFLGIVNDRHNSLPERAESLKGKIVVLDFNYSSQGLNLFLIDRKF</sequence>
<dbReference type="Proteomes" id="UP000297649">
    <property type="component" value="Unassembled WGS sequence"/>
</dbReference>